<dbReference type="SUPFAM" id="SSF141371">
    <property type="entry name" value="PilZ domain-like"/>
    <property type="match status" value="1"/>
</dbReference>
<dbReference type="AlphaFoldDB" id="A0A078M0F5"/>
<dbReference type="RefSeq" id="WP_037026516.1">
    <property type="nucleotide sequence ID" value="NZ_CCSF01000001.1"/>
</dbReference>
<reference evidence="1 2" key="1">
    <citation type="submission" date="2014-07" db="EMBL/GenBank/DDBJ databases">
        <authorList>
            <person name="Urmite Genomes Urmite Genomes"/>
        </authorList>
    </citation>
    <scope>NUCLEOTIDE SEQUENCE [LARGE SCALE GENOMIC DNA]</scope>
    <source>
        <strain evidence="1 2">20_BN</strain>
    </source>
</reference>
<name>A0A078M0F5_9PSED</name>
<dbReference type="OrthoDB" id="6989154at2"/>
<gene>
    <name evidence="1" type="ORF">BN1079_03502</name>
</gene>
<organism evidence="1 2">
    <name type="scientific">Pseudomonas saudiphocaensis</name>
    <dbReference type="NCBI Taxonomy" id="1499686"/>
    <lineage>
        <taxon>Bacteria</taxon>
        <taxon>Pseudomonadati</taxon>
        <taxon>Pseudomonadota</taxon>
        <taxon>Gammaproteobacteria</taxon>
        <taxon>Pseudomonadales</taxon>
        <taxon>Pseudomonadaceae</taxon>
        <taxon>Pseudomonas</taxon>
    </lineage>
</organism>
<proteinExistence type="predicted"/>
<dbReference type="Proteomes" id="UP000053902">
    <property type="component" value="Unassembled WGS sequence"/>
</dbReference>
<dbReference type="HOGENOM" id="CLU_1359420_0_0_6"/>
<protein>
    <submittedName>
        <fullName evidence="1">Type IV pilus assembly PilZ</fullName>
    </submittedName>
</protein>
<accession>A0A078M0F5</accession>
<sequence>MADKIALTNAELAYIKRLLGSSELDSDEVQTGFSIEGGEHANGLLLQLAAKASLTLEAQLDEYCMRFPLRLNEDELHGIQLQLAPPTIYERGPVLRAWRLPLEEPLALLSHDGRETALSVHELSAHGLLVDTGAKKAPKRLHLQLPLPGESPLKFDALQVRNTPGGLTVYEVEYHSKDAERIRSYLYEQHQRLHPELQQELPVKIAS</sequence>
<evidence type="ECO:0000313" key="1">
    <source>
        <dbReference type="EMBL" id="CDZ96147.1"/>
    </source>
</evidence>
<dbReference type="STRING" id="1499686.BN1079_03502"/>
<dbReference type="EMBL" id="CCSF01000001">
    <property type="protein sequence ID" value="CDZ96147.1"/>
    <property type="molecule type" value="Genomic_DNA"/>
</dbReference>
<evidence type="ECO:0000313" key="2">
    <source>
        <dbReference type="Proteomes" id="UP000053902"/>
    </source>
</evidence>
<keyword evidence="2" id="KW-1185">Reference proteome</keyword>
<dbReference type="eggNOG" id="ENOG502ZUU6">
    <property type="taxonomic scope" value="Bacteria"/>
</dbReference>